<dbReference type="InterPro" id="IPR000719">
    <property type="entry name" value="Prot_kinase_dom"/>
</dbReference>
<dbReference type="EMBL" id="JBFTWV010000006">
    <property type="protein sequence ID" value="KAL2799781.1"/>
    <property type="molecule type" value="Genomic_DNA"/>
</dbReference>
<keyword evidence="3" id="KW-1185">Reference proteome</keyword>
<gene>
    <name evidence="2" type="ORF">BJX66DRAFT_228917</name>
</gene>
<accession>A0ABR4GL40</accession>
<sequence>MEVIQKHEAFKRSDGKMQFAYVDVYVQQDGKLYSGKWMNRFKLPKKLEGLQEVKQIPTADRGPEVQGRAWSAVYIKTPSLPFFAYKNLEEQMIYEVEACETLRKNPDPNIATYYGHQETNGRVSGLCFKRYPSTLLEAVNPGYWNKVAFRASARDLVTEDMKRNLPGILAAIKHLHSLGFVHNDINPANIMIDEDGTFILIDFGSCRPIGESLRTAGRTRHWYDHSVGISLEQNDLDAFHEVQTWLTGSVHEDFLLE</sequence>
<name>A0ABR4GL40_9EURO</name>
<comment type="caution">
    <text evidence="2">The sequence shown here is derived from an EMBL/GenBank/DDBJ whole genome shotgun (WGS) entry which is preliminary data.</text>
</comment>
<dbReference type="PROSITE" id="PS50011">
    <property type="entry name" value="PROTEIN_KINASE_DOM"/>
    <property type="match status" value="1"/>
</dbReference>
<dbReference type="InterPro" id="IPR011009">
    <property type="entry name" value="Kinase-like_dom_sf"/>
</dbReference>
<proteinExistence type="predicted"/>
<dbReference type="PANTHER" id="PTHR24359">
    <property type="entry name" value="SERINE/THREONINE-PROTEIN KINASE SBK1"/>
    <property type="match status" value="1"/>
</dbReference>
<reference evidence="2 3" key="1">
    <citation type="submission" date="2024-07" db="EMBL/GenBank/DDBJ databases">
        <title>Section-level genome sequencing and comparative genomics of Aspergillus sections Usti and Cavernicolus.</title>
        <authorList>
            <consortium name="Lawrence Berkeley National Laboratory"/>
            <person name="Nybo J.L."/>
            <person name="Vesth T.C."/>
            <person name="Theobald S."/>
            <person name="Frisvad J.C."/>
            <person name="Larsen T.O."/>
            <person name="Kjaerboelling I."/>
            <person name="Rothschild-Mancinelli K."/>
            <person name="Lyhne E.K."/>
            <person name="Kogle M.E."/>
            <person name="Barry K."/>
            <person name="Clum A."/>
            <person name="Na H."/>
            <person name="Ledsgaard L."/>
            <person name="Lin J."/>
            <person name="Lipzen A."/>
            <person name="Kuo A."/>
            <person name="Riley R."/>
            <person name="Mondo S."/>
            <person name="Labutti K."/>
            <person name="Haridas S."/>
            <person name="Pangalinan J."/>
            <person name="Salamov A.A."/>
            <person name="Simmons B.A."/>
            <person name="Magnuson J.K."/>
            <person name="Chen J."/>
            <person name="Drula E."/>
            <person name="Henrissat B."/>
            <person name="Wiebenga A."/>
            <person name="Lubbers R.J."/>
            <person name="Gomes A.C."/>
            <person name="Makela M.R."/>
            <person name="Stajich J."/>
            <person name="Grigoriev I.V."/>
            <person name="Mortensen U.H."/>
            <person name="De Vries R.P."/>
            <person name="Baker S.E."/>
            <person name="Andersen M.R."/>
        </authorList>
    </citation>
    <scope>NUCLEOTIDE SEQUENCE [LARGE SCALE GENOMIC DNA]</scope>
    <source>
        <strain evidence="2 3">CBS 209.92</strain>
    </source>
</reference>
<protein>
    <submittedName>
        <fullName evidence="2">Kinase-like protein</fullName>
    </submittedName>
</protein>
<dbReference type="SUPFAM" id="SSF56112">
    <property type="entry name" value="Protein kinase-like (PK-like)"/>
    <property type="match status" value="1"/>
</dbReference>
<dbReference type="Pfam" id="PF00069">
    <property type="entry name" value="Pkinase"/>
    <property type="match status" value="1"/>
</dbReference>
<evidence type="ECO:0000313" key="2">
    <source>
        <dbReference type="EMBL" id="KAL2799781.1"/>
    </source>
</evidence>
<evidence type="ECO:0000313" key="3">
    <source>
        <dbReference type="Proteomes" id="UP001610563"/>
    </source>
</evidence>
<feature type="domain" description="Protein kinase" evidence="1">
    <location>
        <begin position="8"/>
        <end position="257"/>
    </location>
</feature>
<organism evidence="2 3">
    <name type="scientific">Aspergillus keveii</name>
    <dbReference type="NCBI Taxonomy" id="714993"/>
    <lineage>
        <taxon>Eukaryota</taxon>
        <taxon>Fungi</taxon>
        <taxon>Dikarya</taxon>
        <taxon>Ascomycota</taxon>
        <taxon>Pezizomycotina</taxon>
        <taxon>Eurotiomycetes</taxon>
        <taxon>Eurotiomycetidae</taxon>
        <taxon>Eurotiales</taxon>
        <taxon>Aspergillaceae</taxon>
        <taxon>Aspergillus</taxon>
        <taxon>Aspergillus subgen. Nidulantes</taxon>
    </lineage>
</organism>
<evidence type="ECO:0000259" key="1">
    <source>
        <dbReference type="PROSITE" id="PS50011"/>
    </source>
</evidence>
<dbReference type="PANTHER" id="PTHR24359:SF1">
    <property type="entry name" value="INHIBITOR OF NUCLEAR FACTOR KAPPA-B KINASE EPSILON SUBUNIT HOMOLOG 1-RELATED"/>
    <property type="match status" value="1"/>
</dbReference>
<dbReference type="Gene3D" id="1.10.510.10">
    <property type="entry name" value="Transferase(Phosphotransferase) domain 1"/>
    <property type="match status" value="1"/>
</dbReference>
<dbReference type="Proteomes" id="UP001610563">
    <property type="component" value="Unassembled WGS sequence"/>
</dbReference>